<dbReference type="Pfam" id="PF12802">
    <property type="entry name" value="MarR_2"/>
    <property type="match status" value="1"/>
</dbReference>
<reference evidence="5 6" key="1">
    <citation type="submission" date="2024-03" db="EMBL/GenBank/DDBJ databases">
        <title>Whole genomes of four grape xylem sap localized bacterial endophytes.</title>
        <authorList>
            <person name="Kumar G."/>
            <person name="Savka M.A."/>
        </authorList>
    </citation>
    <scope>NUCLEOTIDE SEQUENCE [LARGE SCALE GENOMIC DNA]</scope>
    <source>
        <strain evidence="5 6">RIT_GXS8</strain>
    </source>
</reference>
<name>A0ABU8YE21_9MICO</name>
<evidence type="ECO:0000259" key="4">
    <source>
        <dbReference type="Pfam" id="PF12802"/>
    </source>
</evidence>
<organism evidence="5 6">
    <name type="scientific">Curtobacterium citreum</name>
    <dbReference type="NCBI Taxonomy" id="2036"/>
    <lineage>
        <taxon>Bacteria</taxon>
        <taxon>Bacillati</taxon>
        <taxon>Actinomycetota</taxon>
        <taxon>Actinomycetes</taxon>
        <taxon>Micrococcales</taxon>
        <taxon>Microbacteriaceae</taxon>
        <taxon>Curtobacterium</taxon>
    </lineage>
</organism>
<dbReference type="InterPro" id="IPR000835">
    <property type="entry name" value="HTH_MarR-typ"/>
</dbReference>
<evidence type="ECO:0000313" key="5">
    <source>
        <dbReference type="EMBL" id="MEK0172770.1"/>
    </source>
</evidence>
<dbReference type="InterPro" id="IPR052362">
    <property type="entry name" value="HTH-GbsR_regulator"/>
</dbReference>
<keyword evidence="6" id="KW-1185">Reference proteome</keyword>
<dbReference type="RefSeq" id="WP_222660185.1">
    <property type="nucleotide sequence ID" value="NZ_JBBKAP010000012.1"/>
</dbReference>
<dbReference type="PANTHER" id="PTHR38465">
    <property type="entry name" value="HTH-TYPE TRANSCRIPTIONAL REGULATOR MJ1563-RELATED"/>
    <property type="match status" value="1"/>
</dbReference>
<keyword evidence="2" id="KW-0238">DNA-binding</keyword>
<dbReference type="EMBL" id="JBBLYY010000074">
    <property type="protein sequence ID" value="MEK0172770.1"/>
    <property type="molecule type" value="Genomic_DNA"/>
</dbReference>
<keyword evidence="1" id="KW-0805">Transcription regulation</keyword>
<accession>A0ABU8YE21</accession>
<dbReference type="InterPro" id="IPR036388">
    <property type="entry name" value="WH-like_DNA-bd_sf"/>
</dbReference>
<keyword evidence="3" id="KW-0804">Transcription</keyword>
<protein>
    <submittedName>
        <fullName evidence="5">MarR family transcriptional regulator</fullName>
    </submittedName>
</protein>
<dbReference type="Proteomes" id="UP001370299">
    <property type="component" value="Unassembled WGS sequence"/>
</dbReference>
<dbReference type="Gene3D" id="1.10.10.10">
    <property type="entry name" value="Winged helix-like DNA-binding domain superfamily/Winged helix DNA-binding domain"/>
    <property type="match status" value="1"/>
</dbReference>
<dbReference type="InterPro" id="IPR036390">
    <property type="entry name" value="WH_DNA-bd_sf"/>
</dbReference>
<evidence type="ECO:0000256" key="3">
    <source>
        <dbReference type="ARBA" id="ARBA00023163"/>
    </source>
</evidence>
<evidence type="ECO:0000313" key="6">
    <source>
        <dbReference type="Proteomes" id="UP001370299"/>
    </source>
</evidence>
<evidence type="ECO:0000256" key="2">
    <source>
        <dbReference type="ARBA" id="ARBA00023125"/>
    </source>
</evidence>
<evidence type="ECO:0000256" key="1">
    <source>
        <dbReference type="ARBA" id="ARBA00023015"/>
    </source>
</evidence>
<gene>
    <name evidence="5" type="ORF">WMN62_14950</name>
</gene>
<sequence>MSGVDGRDDGVGHDDVVLEPERQAFVEEFALMLNDGAGMPLTDARVLGYLMMTRAPHSSSADLQDALGASSGSVSMATRRLVDSGFVKRHIVAGERSHYFRAEADVWGSWLASERKYLDRQRDIIGRGLTVVEAAGRTGAGDVDAEVRERLLNGRDYMQWLQGYHRKMLEEWEAFKAARDHTDRSETP</sequence>
<dbReference type="SUPFAM" id="SSF46785">
    <property type="entry name" value="Winged helix' DNA-binding domain"/>
    <property type="match status" value="1"/>
</dbReference>
<dbReference type="PANTHER" id="PTHR38465:SF1">
    <property type="entry name" value="HTH-TYPE TRANSCRIPTIONAL REGULATOR MJ1563-RELATED"/>
    <property type="match status" value="1"/>
</dbReference>
<feature type="domain" description="HTH marR-type" evidence="4">
    <location>
        <begin position="38"/>
        <end position="90"/>
    </location>
</feature>
<comment type="caution">
    <text evidence="5">The sequence shown here is derived from an EMBL/GenBank/DDBJ whole genome shotgun (WGS) entry which is preliminary data.</text>
</comment>
<proteinExistence type="predicted"/>